<sequence length="422" mass="44665">MSTVNPRTLTWLSSGSPAKAAASGISIASAVLLEGTHEGVLLSWGLESTLTKLGGSVNPLEVDLLQGSSVSWAVQRLSQGDDSLDWTWDGSLQQNKVVVDGTVSDETTHWGDGLLSSVELSSTRSFITSLTNSVNLVVDGGSVVVTSLTSSGNSPHNVGWMPSTDTGDLSGTSVGLSWELLGSPSVGNTLESVTLGDGNDVNHLVLLEDGVNRNGLLKVLLGPVDLVGDRTTVHLDLSQVSLLLGQWGLSDLGVDKNSHDGTVLLDSSKLLLNLGSAVSVLLGVFGESSLLRLVPVLVESSLDLIRKVLSPDSSQRSQSSWGLDVTDYTNNDKFWSVNHGSSFDNLSLVHLRAWSVQVSNDGGHTSLVTKEGGQSNWLRLDVLRESLTSTSLLCSSLSWEETQGTVSWLLVLSVGHDEMKIK</sequence>
<organism evidence="1 2">
    <name type="scientific">Ogataea polymorpha</name>
    <dbReference type="NCBI Taxonomy" id="460523"/>
    <lineage>
        <taxon>Eukaryota</taxon>
        <taxon>Fungi</taxon>
        <taxon>Dikarya</taxon>
        <taxon>Ascomycota</taxon>
        <taxon>Saccharomycotina</taxon>
        <taxon>Pichiomycetes</taxon>
        <taxon>Pichiales</taxon>
        <taxon>Pichiaceae</taxon>
        <taxon>Ogataea</taxon>
    </lineage>
</organism>
<evidence type="ECO:0000313" key="2">
    <source>
        <dbReference type="Proteomes" id="UP000788993"/>
    </source>
</evidence>
<dbReference type="AlphaFoldDB" id="A0A9P8TF88"/>
<dbReference type="EMBL" id="JAEUBD010000146">
    <property type="protein sequence ID" value="KAH3676711.1"/>
    <property type="molecule type" value="Genomic_DNA"/>
</dbReference>
<keyword evidence="2" id="KW-1185">Reference proteome</keyword>
<proteinExistence type="predicted"/>
<evidence type="ECO:0000313" key="1">
    <source>
        <dbReference type="EMBL" id="KAH3676711.1"/>
    </source>
</evidence>
<name>A0A9P8TF88_9ASCO</name>
<dbReference type="Proteomes" id="UP000788993">
    <property type="component" value="Unassembled WGS sequence"/>
</dbReference>
<protein>
    <submittedName>
        <fullName evidence="1">Uncharacterized protein</fullName>
    </submittedName>
</protein>
<gene>
    <name evidence="1" type="ORF">OGATHE_001200</name>
</gene>
<accession>A0A9P8TF88</accession>
<reference evidence="1" key="2">
    <citation type="submission" date="2021-01" db="EMBL/GenBank/DDBJ databases">
        <authorList>
            <person name="Schikora-Tamarit M.A."/>
        </authorList>
    </citation>
    <scope>NUCLEOTIDE SEQUENCE</scope>
    <source>
        <strain evidence="1">NCAIM Y.01608</strain>
    </source>
</reference>
<comment type="caution">
    <text evidence="1">The sequence shown here is derived from an EMBL/GenBank/DDBJ whole genome shotgun (WGS) entry which is preliminary data.</text>
</comment>
<reference evidence="1" key="1">
    <citation type="journal article" date="2021" name="Open Biol.">
        <title>Shared evolutionary footprints suggest mitochondrial oxidative damage underlies multiple complex I losses in fungi.</title>
        <authorList>
            <person name="Schikora-Tamarit M.A."/>
            <person name="Marcet-Houben M."/>
            <person name="Nosek J."/>
            <person name="Gabaldon T."/>
        </authorList>
    </citation>
    <scope>NUCLEOTIDE SEQUENCE</scope>
    <source>
        <strain evidence="1">NCAIM Y.01608</strain>
    </source>
</reference>